<name>A0ABC8TZL0_9AQUA</name>
<comment type="caution">
    <text evidence="1">The sequence shown here is derived from an EMBL/GenBank/DDBJ whole genome shotgun (WGS) entry which is preliminary data.</text>
</comment>
<protein>
    <submittedName>
        <fullName evidence="1">Uncharacterized protein</fullName>
    </submittedName>
</protein>
<dbReference type="Proteomes" id="UP001642360">
    <property type="component" value="Unassembled WGS sequence"/>
</dbReference>
<evidence type="ECO:0000313" key="2">
    <source>
        <dbReference type="Proteomes" id="UP001642360"/>
    </source>
</evidence>
<dbReference type="AlphaFoldDB" id="A0ABC8TZL0"/>
<evidence type="ECO:0000313" key="1">
    <source>
        <dbReference type="EMBL" id="CAK9174938.1"/>
    </source>
</evidence>
<sequence>MVEHEEIYHQYDDGNGNQKHDWISSKNLHELRPNFGRAYLAGMSRDSLEMLLERSLHDLEVGIGVNGIEFDYHYMVCSECHKHEEIYHQYDDGNGNQKHDWISSKNLHELRPNFGRAYLAGMSRDSLEMLLERSLHDLEVGIGVNGIEFDYHYMVCSECHSMSKDAESLEQS</sequence>
<proteinExistence type="predicted"/>
<keyword evidence="2" id="KW-1185">Reference proteome</keyword>
<organism evidence="1 2">
    <name type="scientific">Ilex paraguariensis</name>
    <name type="common">yerba mate</name>
    <dbReference type="NCBI Taxonomy" id="185542"/>
    <lineage>
        <taxon>Eukaryota</taxon>
        <taxon>Viridiplantae</taxon>
        <taxon>Streptophyta</taxon>
        <taxon>Embryophyta</taxon>
        <taxon>Tracheophyta</taxon>
        <taxon>Spermatophyta</taxon>
        <taxon>Magnoliopsida</taxon>
        <taxon>eudicotyledons</taxon>
        <taxon>Gunneridae</taxon>
        <taxon>Pentapetalae</taxon>
        <taxon>asterids</taxon>
        <taxon>campanulids</taxon>
        <taxon>Aquifoliales</taxon>
        <taxon>Aquifoliaceae</taxon>
        <taxon>Ilex</taxon>
    </lineage>
</organism>
<reference evidence="1 2" key="1">
    <citation type="submission" date="2024-02" db="EMBL/GenBank/DDBJ databases">
        <authorList>
            <person name="Vignale AGUSTIN F."/>
            <person name="Sosa J E."/>
            <person name="Modenutti C."/>
        </authorList>
    </citation>
    <scope>NUCLEOTIDE SEQUENCE [LARGE SCALE GENOMIC DNA]</scope>
</reference>
<gene>
    <name evidence="1" type="ORF">ILEXP_LOCUS44724</name>
</gene>
<dbReference type="EMBL" id="CAUOFW020006502">
    <property type="protein sequence ID" value="CAK9174938.1"/>
    <property type="molecule type" value="Genomic_DNA"/>
</dbReference>
<accession>A0ABC8TZL0</accession>